<dbReference type="NCBIfam" id="TIGR02532">
    <property type="entry name" value="IV_pilin_GFxxxE"/>
    <property type="match status" value="1"/>
</dbReference>
<organism evidence="2">
    <name type="scientific">hot springs metagenome</name>
    <dbReference type="NCBI Taxonomy" id="433727"/>
    <lineage>
        <taxon>unclassified sequences</taxon>
        <taxon>metagenomes</taxon>
        <taxon>ecological metagenomes</taxon>
    </lineage>
</organism>
<keyword evidence="1" id="KW-0812">Transmembrane</keyword>
<name>A0A5J4KSQ8_9ZZZZ</name>
<evidence type="ECO:0000256" key="1">
    <source>
        <dbReference type="SAM" id="Phobius"/>
    </source>
</evidence>
<dbReference type="AlphaFoldDB" id="A0A5J4KSQ8"/>
<dbReference type="Pfam" id="PF07963">
    <property type="entry name" value="N_methyl"/>
    <property type="match status" value="1"/>
</dbReference>
<dbReference type="InterPro" id="IPR045584">
    <property type="entry name" value="Pilin-like"/>
</dbReference>
<feature type="transmembrane region" description="Helical" evidence="1">
    <location>
        <begin position="21"/>
        <end position="43"/>
    </location>
</feature>
<dbReference type="SUPFAM" id="SSF54523">
    <property type="entry name" value="Pili subunits"/>
    <property type="match status" value="1"/>
</dbReference>
<protein>
    <recommendedName>
        <fullName evidence="3">Prepilin-type N-terminal cleavage/methylation domain-containing protein</fullName>
    </recommendedName>
</protein>
<gene>
    <name evidence="2" type="ORF">A45J_0029</name>
</gene>
<sequence length="262" mass="28203">MNIKNSLRITYCSLLNKRGFTLVEILFAVTIGLLLLSAIYIAVNSGQRSSVAIEAKTAAQQDVRAALDLMAMEIGMASYNPTFASNDFIWSDLSTTSGQGCGVNASVTNPTWKGIVEASSTSLTVEADINGDGVVGSTNEPNEVIRYVYVITGGEQYITRCSCCTTSTNGSGGQPFLGDLSTSGRPRGVRVVNNVNNMPIFRYFDGNGVEIFPDANPSVIPNIRRIDITIAVDTDSIDPNTGQRRRMIYSTSVIPRNHAISQ</sequence>
<keyword evidence="1" id="KW-1133">Transmembrane helix</keyword>
<keyword evidence="1" id="KW-0472">Membrane</keyword>
<proteinExistence type="predicted"/>
<dbReference type="InterPro" id="IPR012902">
    <property type="entry name" value="N_methyl_site"/>
</dbReference>
<comment type="caution">
    <text evidence="2">The sequence shown here is derived from an EMBL/GenBank/DDBJ whole genome shotgun (WGS) entry which is preliminary data.</text>
</comment>
<evidence type="ECO:0000313" key="2">
    <source>
        <dbReference type="EMBL" id="GER92314.1"/>
    </source>
</evidence>
<dbReference type="EMBL" id="BLAB01000001">
    <property type="protein sequence ID" value="GER92314.1"/>
    <property type="molecule type" value="Genomic_DNA"/>
</dbReference>
<reference evidence="2" key="1">
    <citation type="submission" date="2019-10" db="EMBL/GenBank/DDBJ databases">
        <title>Metagenomic sequencing of thiosulfate-disproportionating enrichment culture.</title>
        <authorList>
            <person name="Umezawa K."/>
            <person name="Kojima H."/>
            <person name="Fukui M."/>
        </authorList>
    </citation>
    <scope>NUCLEOTIDE SEQUENCE</scope>
    <source>
        <strain evidence="2">45J</strain>
    </source>
</reference>
<accession>A0A5J4KSQ8</accession>
<evidence type="ECO:0008006" key="3">
    <source>
        <dbReference type="Google" id="ProtNLM"/>
    </source>
</evidence>
<dbReference type="PROSITE" id="PS00409">
    <property type="entry name" value="PROKAR_NTER_METHYL"/>
    <property type="match status" value="1"/>
</dbReference>